<name>A0A182SBB3_9DIPT</name>
<organism evidence="1 2">
    <name type="scientific">Anopheles maculatus</name>
    <dbReference type="NCBI Taxonomy" id="74869"/>
    <lineage>
        <taxon>Eukaryota</taxon>
        <taxon>Metazoa</taxon>
        <taxon>Ecdysozoa</taxon>
        <taxon>Arthropoda</taxon>
        <taxon>Hexapoda</taxon>
        <taxon>Insecta</taxon>
        <taxon>Pterygota</taxon>
        <taxon>Neoptera</taxon>
        <taxon>Endopterygota</taxon>
        <taxon>Diptera</taxon>
        <taxon>Nematocera</taxon>
        <taxon>Culicoidea</taxon>
        <taxon>Culicidae</taxon>
        <taxon>Anophelinae</taxon>
        <taxon>Anopheles</taxon>
        <taxon>Anopheles maculatus group</taxon>
    </lineage>
</organism>
<evidence type="ECO:0000313" key="1">
    <source>
        <dbReference type="EnsemblMetazoa" id="AMAM003350-PA"/>
    </source>
</evidence>
<reference evidence="1" key="2">
    <citation type="submission" date="2020-05" db="UniProtKB">
        <authorList>
            <consortium name="EnsemblMetazoa"/>
        </authorList>
    </citation>
    <scope>IDENTIFICATION</scope>
    <source>
        <strain evidence="1">maculatus3</strain>
    </source>
</reference>
<sequence length="151" mass="16405">MFCKNLKTVTARLVDRSTYDSPFLLNIFVEFPLPYPGLISTFASHFRLWSGCNGNGRAQTIGTSNRVAFWRISETDAGGAYAGVLWLVGYGPSEPIHSRYATATGGVNEGGRCGRRQGDVYDNIPCIGAFRSRRRTTPAAPAALVEGRPEG</sequence>
<evidence type="ECO:0000313" key="2">
    <source>
        <dbReference type="Proteomes" id="UP000075901"/>
    </source>
</evidence>
<accession>A0A182SBB3</accession>
<proteinExistence type="predicted"/>
<dbReference type="Proteomes" id="UP000075901">
    <property type="component" value="Unassembled WGS sequence"/>
</dbReference>
<dbReference type="VEuPathDB" id="VectorBase:AMAM003350"/>
<protein>
    <submittedName>
        <fullName evidence="1">Uncharacterized protein</fullName>
    </submittedName>
</protein>
<keyword evidence="2" id="KW-1185">Reference proteome</keyword>
<reference evidence="2" key="1">
    <citation type="submission" date="2013-09" db="EMBL/GenBank/DDBJ databases">
        <title>The Genome Sequence of Anopheles maculatus species B.</title>
        <authorList>
            <consortium name="The Broad Institute Genomics Platform"/>
            <person name="Neafsey D.E."/>
            <person name="Besansky N."/>
            <person name="Howell P."/>
            <person name="Walton C."/>
            <person name="Young S.K."/>
            <person name="Zeng Q."/>
            <person name="Gargeya S."/>
            <person name="Fitzgerald M."/>
            <person name="Haas B."/>
            <person name="Abouelleil A."/>
            <person name="Allen A.W."/>
            <person name="Alvarado L."/>
            <person name="Arachchi H.M."/>
            <person name="Berlin A.M."/>
            <person name="Chapman S.B."/>
            <person name="Gainer-Dewar J."/>
            <person name="Goldberg J."/>
            <person name="Griggs A."/>
            <person name="Gujja S."/>
            <person name="Hansen M."/>
            <person name="Howarth C."/>
            <person name="Imamovic A."/>
            <person name="Ireland A."/>
            <person name="Larimer J."/>
            <person name="McCowan C."/>
            <person name="Murphy C."/>
            <person name="Pearson M."/>
            <person name="Poon T.W."/>
            <person name="Priest M."/>
            <person name="Roberts A."/>
            <person name="Saif S."/>
            <person name="Shea T."/>
            <person name="Sisk P."/>
            <person name="Sykes S."/>
            <person name="Wortman J."/>
            <person name="Nusbaum C."/>
            <person name="Birren B."/>
        </authorList>
    </citation>
    <scope>NUCLEOTIDE SEQUENCE [LARGE SCALE GENOMIC DNA]</scope>
    <source>
        <strain evidence="2">maculatus3</strain>
    </source>
</reference>
<dbReference type="EnsemblMetazoa" id="AMAM003350-RA">
    <property type="protein sequence ID" value="AMAM003350-PA"/>
    <property type="gene ID" value="AMAM003350"/>
</dbReference>
<dbReference type="AlphaFoldDB" id="A0A182SBB3"/>